<name>A0A562T5D9_CHIJA</name>
<reference evidence="1 2" key="1">
    <citation type="journal article" date="2013" name="Stand. Genomic Sci.">
        <title>Genomic Encyclopedia of Type Strains, Phase I: The one thousand microbial genomes (KMG-I) project.</title>
        <authorList>
            <person name="Kyrpides N.C."/>
            <person name="Woyke T."/>
            <person name="Eisen J.A."/>
            <person name="Garrity G."/>
            <person name="Lilburn T.G."/>
            <person name="Beck B.J."/>
            <person name="Whitman W.B."/>
            <person name="Hugenholtz P."/>
            <person name="Klenk H.P."/>
        </authorList>
    </citation>
    <scope>NUCLEOTIDE SEQUENCE [LARGE SCALE GENOMIC DNA]</scope>
    <source>
        <strain evidence="1 2">DSM 13484</strain>
    </source>
</reference>
<dbReference type="OrthoDB" id="680222at2"/>
<keyword evidence="2" id="KW-1185">Reference proteome</keyword>
<gene>
    <name evidence="1" type="ORF">LX66_2835</name>
</gene>
<dbReference type="RefSeq" id="WP_145714536.1">
    <property type="nucleotide sequence ID" value="NZ_BAAAFY010000001.1"/>
</dbReference>
<protein>
    <submittedName>
        <fullName evidence="1">Uncharacterized protein</fullName>
    </submittedName>
</protein>
<dbReference type="EMBL" id="VLLG01000003">
    <property type="protein sequence ID" value="TWI88749.1"/>
    <property type="molecule type" value="Genomic_DNA"/>
</dbReference>
<dbReference type="AlphaFoldDB" id="A0A562T5D9"/>
<proteinExistence type="predicted"/>
<comment type="caution">
    <text evidence="1">The sequence shown here is derived from an EMBL/GenBank/DDBJ whole genome shotgun (WGS) entry which is preliminary data.</text>
</comment>
<evidence type="ECO:0000313" key="1">
    <source>
        <dbReference type="EMBL" id="TWI88749.1"/>
    </source>
</evidence>
<dbReference type="Proteomes" id="UP000316778">
    <property type="component" value="Unassembled WGS sequence"/>
</dbReference>
<organism evidence="1 2">
    <name type="scientific">Chitinophaga japonensis</name>
    <name type="common">Flexibacter japonensis</name>
    <dbReference type="NCBI Taxonomy" id="104662"/>
    <lineage>
        <taxon>Bacteria</taxon>
        <taxon>Pseudomonadati</taxon>
        <taxon>Bacteroidota</taxon>
        <taxon>Chitinophagia</taxon>
        <taxon>Chitinophagales</taxon>
        <taxon>Chitinophagaceae</taxon>
        <taxon>Chitinophaga</taxon>
    </lineage>
</organism>
<sequence>MEPITFELMLNNVPYWIKAVPFTFNSEARYRVSYNDGPEYIFAWDTNIEQFVAIGDASSTIPDDMEEAVAARLLQFTTEGKRGPKEA</sequence>
<evidence type="ECO:0000313" key="2">
    <source>
        <dbReference type="Proteomes" id="UP000316778"/>
    </source>
</evidence>
<accession>A0A562T5D9</accession>